<dbReference type="Proteomes" id="UP000199459">
    <property type="component" value="Unassembled WGS sequence"/>
</dbReference>
<dbReference type="PANTHER" id="PTHR34309:SF10">
    <property type="entry name" value="SLR1406 PROTEIN"/>
    <property type="match status" value="1"/>
</dbReference>
<dbReference type="RefSeq" id="WP_245738808.1">
    <property type="nucleotide sequence ID" value="NZ_FOCP01000003.1"/>
</dbReference>
<dbReference type="Gene3D" id="3.30.450.150">
    <property type="entry name" value="Haem-degrading domain"/>
    <property type="match status" value="1"/>
</dbReference>
<gene>
    <name evidence="2" type="ORF">SAMN05216325_10392</name>
</gene>
<feature type="signal peptide" evidence="1">
    <location>
        <begin position="1"/>
        <end position="27"/>
    </location>
</feature>
<accession>A0A1H8BSS4</accession>
<dbReference type="InterPro" id="IPR052517">
    <property type="entry name" value="GlcG_carb_metab_protein"/>
</dbReference>
<keyword evidence="1" id="KW-0732">Signal</keyword>
<sequence length="172" mass="18233">MMNKKIRQAVLIATTLLICVFSGSSFSKEQTVKPALTMELSVKAALAAISQCESDGFKVSVAIVDHAGLLKVQLKADGAGPHTLDSSRRKAYTANSMRGPTQRYAELVVNSPDLHSLAHMNEHILLLGGGFPIRMGGEIVGGVGVGGAPGIKFDEVCAREALKVLQADELFE</sequence>
<organism evidence="2 3">
    <name type="scientific">Nitrosomonas marina</name>
    <dbReference type="NCBI Taxonomy" id="917"/>
    <lineage>
        <taxon>Bacteria</taxon>
        <taxon>Pseudomonadati</taxon>
        <taxon>Pseudomonadota</taxon>
        <taxon>Betaproteobacteria</taxon>
        <taxon>Nitrosomonadales</taxon>
        <taxon>Nitrosomonadaceae</taxon>
        <taxon>Nitrosomonas</taxon>
    </lineage>
</organism>
<dbReference type="AlphaFoldDB" id="A0A1H8BSS4"/>
<dbReference type="PANTHER" id="PTHR34309">
    <property type="entry name" value="SLR1406 PROTEIN"/>
    <property type="match status" value="1"/>
</dbReference>
<evidence type="ECO:0000313" key="2">
    <source>
        <dbReference type="EMBL" id="SEM85951.1"/>
    </source>
</evidence>
<dbReference type="InterPro" id="IPR005624">
    <property type="entry name" value="PduO/GlcC-like"/>
</dbReference>
<evidence type="ECO:0000256" key="1">
    <source>
        <dbReference type="SAM" id="SignalP"/>
    </source>
</evidence>
<dbReference type="STRING" id="917.SAMN05216326_104114"/>
<proteinExistence type="predicted"/>
<evidence type="ECO:0000313" key="3">
    <source>
        <dbReference type="Proteomes" id="UP000199459"/>
    </source>
</evidence>
<protein>
    <submittedName>
        <fullName evidence="2">Uncharacterized conserved protein GlcG, DUF336 family</fullName>
    </submittedName>
</protein>
<reference evidence="2 3" key="1">
    <citation type="submission" date="2016-10" db="EMBL/GenBank/DDBJ databases">
        <authorList>
            <person name="de Groot N.N."/>
        </authorList>
    </citation>
    <scope>NUCLEOTIDE SEQUENCE [LARGE SCALE GENOMIC DNA]</scope>
    <source>
        <strain evidence="2 3">Nm22</strain>
    </source>
</reference>
<dbReference type="EMBL" id="FOCP01000003">
    <property type="protein sequence ID" value="SEM85951.1"/>
    <property type="molecule type" value="Genomic_DNA"/>
</dbReference>
<dbReference type="Pfam" id="PF03928">
    <property type="entry name" value="HbpS-like"/>
    <property type="match status" value="1"/>
</dbReference>
<name>A0A1H8BSS4_9PROT</name>
<feature type="chain" id="PRO_5011559588" evidence="1">
    <location>
        <begin position="28"/>
        <end position="172"/>
    </location>
</feature>
<dbReference type="SUPFAM" id="SSF143744">
    <property type="entry name" value="GlcG-like"/>
    <property type="match status" value="1"/>
</dbReference>
<dbReference type="InterPro" id="IPR038084">
    <property type="entry name" value="PduO/GlcC-like_sf"/>
</dbReference>